<evidence type="ECO:0000313" key="7">
    <source>
        <dbReference type="EMBL" id="BAN09683.1"/>
    </source>
</evidence>
<evidence type="ECO:0000256" key="5">
    <source>
        <dbReference type="SAM" id="Phobius"/>
    </source>
</evidence>
<dbReference type="RefSeq" id="WP_155249162.1">
    <property type="nucleotide sequence ID" value="NZ_LZTH01000007.1"/>
</dbReference>
<keyword evidence="2 5" id="KW-0812">Transmembrane</keyword>
<proteinExistence type="predicted"/>
<evidence type="ECO:0000259" key="6">
    <source>
        <dbReference type="PROSITE" id="PS50929"/>
    </source>
</evidence>
<evidence type="ECO:0000256" key="2">
    <source>
        <dbReference type="ARBA" id="ARBA00022692"/>
    </source>
</evidence>
<evidence type="ECO:0000256" key="3">
    <source>
        <dbReference type="ARBA" id="ARBA00022989"/>
    </source>
</evidence>
<dbReference type="PROSITE" id="PS50929">
    <property type="entry name" value="ABC_TM1F"/>
    <property type="match status" value="1"/>
</dbReference>
<organism evidence="7">
    <name type="scientific">Rhizobium loti</name>
    <name type="common">Mesorhizobium loti</name>
    <dbReference type="NCBI Taxonomy" id="381"/>
    <lineage>
        <taxon>Bacteria</taxon>
        <taxon>Pseudomonadati</taxon>
        <taxon>Pseudomonadota</taxon>
        <taxon>Alphaproteobacteria</taxon>
        <taxon>Hyphomicrobiales</taxon>
        <taxon>Phyllobacteriaceae</taxon>
        <taxon>Mesorhizobium</taxon>
    </lineage>
</organism>
<reference evidence="7" key="1">
    <citation type="submission" date="2012-10" db="EMBL/GenBank/DDBJ databases">
        <authorList>
            <person name="Maita H."/>
            <person name="Sato S."/>
        </authorList>
    </citation>
    <scope>NUCLEOTIDE SEQUENCE</scope>
    <source>
        <strain evidence="7">NZP2037</strain>
    </source>
</reference>
<dbReference type="Gene3D" id="1.20.1560.10">
    <property type="entry name" value="ABC transporter type 1, transmembrane domain"/>
    <property type="match status" value="1"/>
</dbReference>
<keyword evidence="3 5" id="KW-1133">Transmembrane helix</keyword>
<dbReference type="InterPro" id="IPR036640">
    <property type="entry name" value="ABC1_TM_sf"/>
</dbReference>
<dbReference type="EMBL" id="AP012557">
    <property type="protein sequence ID" value="BAN09683.1"/>
    <property type="molecule type" value="Genomic_DNA"/>
</dbReference>
<name>M5ALJ5_RHILI</name>
<dbReference type="InterPro" id="IPR011527">
    <property type="entry name" value="ABC1_TM_dom"/>
</dbReference>
<keyword evidence="4 5" id="KW-0472">Membrane</keyword>
<accession>M5ALJ5</accession>
<dbReference type="SUPFAM" id="SSF90123">
    <property type="entry name" value="ABC transporter transmembrane region"/>
    <property type="match status" value="1"/>
</dbReference>
<evidence type="ECO:0000256" key="1">
    <source>
        <dbReference type="ARBA" id="ARBA00004651"/>
    </source>
</evidence>
<comment type="subcellular location">
    <subcellularLocation>
        <location evidence="1">Cell membrane</location>
        <topology evidence="1">Multi-pass membrane protein</topology>
    </subcellularLocation>
</comment>
<feature type="transmembrane region" description="Helical" evidence="5">
    <location>
        <begin position="32"/>
        <end position="54"/>
    </location>
</feature>
<reference evidence="7" key="2">
    <citation type="journal article" date="2013" name="Microbes Environ.">
        <title>Commonalities and Differences among Symbiosis Islands of Three Mesorhizobium loti Strains.</title>
        <authorList>
            <person name="Kasai-Maita H."/>
            <person name="Hirakawa H."/>
            <person name="Nakamura Y."/>
            <person name="Kaneko T."/>
            <person name="Miki K."/>
            <person name="Maruya J."/>
            <person name="Okazaki S."/>
            <person name="Tabata S."/>
            <person name="Saeki K."/>
            <person name="Sato S."/>
        </authorList>
    </citation>
    <scope>NUCLEOTIDE SEQUENCE</scope>
    <source>
        <strain evidence="7">NZP2037</strain>
    </source>
</reference>
<evidence type="ECO:0000256" key="4">
    <source>
        <dbReference type="ARBA" id="ARBA00023136"/>
    </source>
</evidence>
<feature type="domain" description="ABC transmembrane type-1" evidence="6">
    <location>
        <begin position="1"/>
        <end position="105"/>
    </location>
</feature>
<dbReference type="GO" id="GO:0005886">
    <property type="term" value="C:plasma membrane"/>
    <property type="evidence" value="ECO:0007669"/>
    <property type="project" value="UniProtKB-SubCell"/>
</dbReference>
<dbReference type="GO" id="GO:0005524">
    <property type="term" value="F:ATP binding"/>
    <property type="evidence" value="ECO:0007669"/>
    <property type="project" value="InterPro"/>
</dbReference>
<dbReference type="AlphaFoldDB" id="M5ALJ5"/>
<protein>
    <submittedName>
        <fullName evidence="7">Probable type I secretion system ATPase</fullName>
    </submittedName>
</protein>
<sequence>MTWIKYFLFDGGPGALFDLPCLPLYVGISFMFHAWIGSAVLFGALLLVFVTLMTERLTREPSRKTAEFGTIRNSIAGANRRNAEVVRAMGMAKRVGSHWSAANEAIWISSSAPLMLRQG</sequence>
<dbReference type="GO" id="GO:0140359">
    <property type="term" value="F:ABC-type transporter activity"/>
    <property type="evidence" value="ECO:0007669"/>
    <property type="project" value="InterPro"/>
</dbReference>